<name>A0A4U0NHT8_9SPHI</name>
<proteinExistence type="predicted"/>
<organism evidence="1 2">
    <name type="scientific">Sphingobacterium olei</name>
    <dbReference type="NCBI Taxonomy" id="2571155"/>
    <lineage>
        <taxon>Bacteria</taxon>
        <taxon>Pseudomonadati</taxon>
        <taxon>Bacteroidota</taxon>
        <taxon>Sphingobacteriia</taxon>
        <taxon>Sphingobacteriales</taxon>
        <taxon>Sphingobacteriaceae</taxon>
        <taxon>Sphingobacterium</taxon>
    </lineage>
</organism>
<evidence type="ECO:0000313" key="1">
    <source>
        <dbReference type="EMBL" id="TJZ53785.1"/>
    </source>
</evidence>
<dbReference type="OrthoDB" id="706150at2"/>
<evidence type="ECO:0000313" key="2">
    <source>
        <dbReference type="Proteomes" id="UP000306808"/>
    </source>
</evidence>
<dbReference type="AlphaFoldDB" id="A0A4U0NHT8"/>
<keyword evidence="2" id="KW-1185">Reference proteome</keyword>
<accession>A0A4U0NHT8</accession>
<protein>
    <submittedName>
        <fullName evidence="1">Uncharacterized protein</fullName>
    </submittedName>
</protein>
<sequence>MQTKLKFKIIRIKAMPQIEVEKMLNVLLLRRKKRYSQFELSFLMGQHDFYVRDAEDLAHTLVYTVPFANIFREIFDCDIQAIVPDVNQKPIYSIRILEATDQAGNTIYRAERQLEDGTVEFIAMFGTEEKDLQLEFAEPKDIVSELEVKDWVLGKIESGYFDVAKNALEIFDDCKFELKGLVRPLFLAKALKSCNGTKGLPKLNKKKDGNARFVYGKGN</sequence>
<dbReference type="RefSeq" id="WP_136902575.1">
    <property type="nucleotide sequence ID" value="NZ_SUME01000007.1"/>
</dbReference>
<gene>
    <name evidence="1" type="ORF">FAZ15_17320</name>
</gene>
<reference evidence="1 2" key="1">
    <citation type="submission" date="2019-04" db="EMBL/GenBank/DDBJ databases">
        <title>Sphingobacterium olei sp. nov., isolated from oil-contaminated soil.</title>
        <authorList>
            <person name="Liu B."/>
        </authorList>
    </citation>
    <scope>NUCLEOTIDE SEQUENCE [LARGE SCALE GENOMIC DNA]</scope>
    <source>
        <strain evidence="1 2">HAL-9</strain>
    </source>
</reference>
<dbReference type="EMBL" id="SUME01000007">
    <property type="protein sequence ID" value="TJZ53785.1"/>
    <property type="molecule type" value="Genomic_DNA"/>
</dbReference>
<comment type="caution">
    <text evidence="1">The sequence shown here is derived from an EMBL/GenBank/DDBJ whole genome shotgun (WGS) entry which is preliminary data.</text>
</comment>
<dbReference type="Proteomes" id="UP000306808">
    <property type="component" value="Unassembled WGS sequence"/>
</dbReference>